<protein>
    <submittedName>
        <fullName evidence="2">Uncharacterized protein</fullName>
    </submittedName>
</protein>
<feature type="transmembrane region" description="Helical" evidence="1">
    <location>
        <begin position="12"/>
        <end position="34"/>
    </location>
</feature>
<sequence length="155" mass="17497">MVVKRKKASIALSIFTLLFTCIAVFSYLVFTYTMRTVPSSNYSSVFSADLFEYIKRFLSISSDHSSVIYSNLLFTYIPLGLTFIGLLGRFLRIANVFSIIGVSVNLLLILQEAFLNSPDNKIFNFEYVSSTFLTIALIASMLAFIFSFINILKSK</sequence>
<reference evidence="2" key="2">
    <citation type="journal article" date="2021" name="PeerJ">
        <title>Extensive microbial diversity within the chicken gut microbiome revealed by metagenomics and culture.</title>
        <authorList>
            <person name="Gilroy R."/>
            <person name="Ravi A."/>
            <person name="Getino M."/>
            <person name="Pursley I."/>
            <person name="Horton D.L."/>
            <person name="Alikhan N.F."/>
            <person name="Baker D."/>
            <person name="Gharbi K."/>
            <person name="Hall N."/>
            <person name="Watson M."/>
            <person name="Adriaenssens E.M."/>
            <person name="Foster-Nyarko E."/>
            <person name="Jarju S."/>
            <person name="Secka A."/>
            <person name="Antonio M."/>
            <person name="Oren A."/>
            <person name="Chaudhuri R.R."/>
            <person name="La Ragione R."/>
            <person name="Hildebrand F."/>
            <person name="Pallen M.J."/>
        </authorList>
    </citation>
    <scope>NUCLEOTIDE SEQUENCE</scope>
    <source>
        <strain evidence="2">1748</strain>
    </source>
</reference>
<dbReference type="EMBL" id="JADING010000088">
    <property type="protein sequence ID" value="MBO8414448.1"/>
    <property type="molecule type" value="Genomic_DNA"/>
</dbReference>
<keyword evidence="1" id="KW-1133">Transmembrane helix</keyword>
<feature type="transmembrane region" description="Helical" evidence="1">
    <location>
        <begin position="127"/>
        <end position="152"/>
    </location>
</feature>
<keyword evidence="1" id="KW-0472">Membrane</keyword>
<dbReference type="Proteomes" id="UP000823629">
    <property type="component" value="Unassembled WGS sequence"/>
</dbReference>
<name>A0A9D9D8G4_9BACL</name>
<gene>
    <name evidence="2" type="ORF">IAC78_03130</name>
</gene>
<organism evidence="2 3">
    <name type="scientific">Candidatus Scatoplasma merdavium</name>
    <dbReference type="NCBI Taxonomy" id="2840932"/>
    <lineage>
        <taxon>Bacteria</taxon>
        <taxon>Bacillati</taxon>
        <taxon>Bacillota</taxon>
        <taxon>Bacilli</taxon>
        <taxon>Bacillales</taxon>
        <taxon>Candidatus Scatoplasma</taxon>
    </lineage>
</organism>
<reference evidence="2" key="1">
    <citation type="submission" date="2020-10" db="EMBL/GenBank/DDBJ databases">
        <authorList>
            <person name="Gilroy R."/>
        </authorList>
    </citation>
    <scope>NUCLEOTIDE SEQUENCE</scope>
    <source>
        <strain evidence="2">1748</strain>
    </source>
</reference>
<comment type="caution">
    <text evidence="2">The sequence shown here is derived from an EMBL/GenBank/DDBJ whole genome shotgun (WGS) entry which is preliminary data.</text>
</comment>
<evidence type="ECO:0000313" key="3">
    <source>
        <dbReference type="Proteomes" id="UP000823629"/>
    </source>
</evidence>
<proteinExistence type="predicted"/>
<evidence type="ECO:0000313" key="2">
    <source>
        <dbReference type="EMBL" id="MBO8414448.1"/>
    </source>
</evidence>
<evidence type="ECO:0000256" key="1">
    <source>
        <dbReference type="SAM" id="Phobius"/>
    </source>
</evidence>
<keyword evidence="1" id="KW-0812">Transmembrane</keyword>
<accession>A0A9D9D8G4</accession>
<dbReference type="AlphaFoldDB" id="A0A9D9D8G4"/>
<feature type="transmembrane region" description="Helical" evidence="1">
    <location>
        <begin position="94"/>
        <end position="115"/>
    </location>
</feature>
<feature type="transmembrane region" description="Helical" evidence="1">
    <location>
        <begin position="67"/>
        <end position="87"/>
    </location>
</feature>